<feature type="region of interest" description="Disordered" evidence="1">
    <location>
        <begin position="23"/>
        <end position="71"/>
    </location>
</feature>
<dbReference type="GeneID" id="116215418"/>
<evidence type="ECO:0000256" key="1">
    <source>
        <dbReference type="SAM" id="MobiDB-lite"/>
    </source>
</evidence>
<dbReference type="InterPro" id="IPR044509">
    <property type="entry name" value="RIC2/4"/>
</dbReference>
<dbReference type="Proteomes" id="UP000515151">
    <property type="component" value="Chromosome 7"/>
</dbReference>
<evidence type="ECO:0000313" key="3">
    <source>
        <dbReference type="Proteomes" id="UP000515151"/>
    </source>
</evidence>
<sequence length="196" mass="21569">MKQPMKERVERFVVLPFAVGCTSESSVAVGSSSSLQSSTKKPKSESRPYAETTRQQRGERGLSGDHYHHQKPRSSLPNFFYGVQKLIAGSFKSFSQIFVYREEMEEVEIEMEIGLPTDVKHVTHIGLDGSTMTNPVKGWDNLAMSMAPEILSFPSLSLSQFELAMSAQVVDDAPHPVIVDPNSKFARNTTTVGGGS</sequence>
<feature type="domain" description="CRIB" evidence="2">
    <location>
        <begin position="113"/>
        <end position="126"/>
    </location>
</feature>
<dbReference type="PROSITE" id="PS50108">
    <property type="entry name" value="CRIB"/>
    <property type="match status" value="1"/>
</dbReference>
<proteinExistence type="predicted"/>
<dbReference type="AlphaFoldDB" id="A0A6P8EJV8"/>
<gene>
    <name evidence="4" type="primary">LOC116215418</name>
</gene>
<reference evidence="3" key="1">
    <citation type="journal article" date="2020" name="Plant Biotechnol. J.">
        <title>The pomegranate (Punica granatum L.) draft genome dissects genetic divergence between soft- and hard-seeded cultivars.</title>
        <authorList>
            <person name="Luo X."/>
            <person name="Li H."/>
            <person name="Wu Z."/>
            <person name="Yao W."/>
            <person name="Zhao P."/>
            <person name="Cao D."/>
            <person name="Yu H."/>
            <person name="Li K."/>
            <person name="Poudel K."/>
            <person name="Zhao D."/>
            <person name="Zhang F."/>
            <person name="Xia X."/>
            <person name="Chen L."/>
            <person name="Wang Q."/>
            <person name="Jing D."/>
            <person name="Cao S."/>
        </authorList>
    </citation>
    <scope>NUCLEOTIDE SEQUENCE [LARGE SCALE GENOMIC DNA]</scope>
    <source>
        <strain evidence="3">cv. Tunisia</strain>
    </source>
</reference>
<accession>A0A6P8EJV8</accession>
<feature type="compositionally biased region" description="Low complexity" evidence="1">
    <location>
        <begin position="23"/>
        <end position="39"/>
    </location>
</feature>
<protein>
    <submittedName>
        <fullName evidence="4">CRIB domain-containing protein RIC4-like</fullName>
    </submittedName>
</protein>
<feature type="compositionally biased region" description="Basic and acidic residues" evidence="1">
    <location>
        <begin position="42"/>
        <end position="67"/>
    </location>
</feature>
<dbReference type="PANTHER" id="PTHR46931">
    <property type="entry name" value="CRIB DOMAIN-CONTAINING PROTEIN RIC2"/>
    <property type="match status" value="1"/>
</dbReference>
<reference evidence="4" key="2">
    <citation type="submission" date="2025-08" db="UniProtKB">
        <authorList>
            <consortium name="RefSeq"/>
        </authorList>
    </citation>
    <scope>IDENTIFICATION</scope>
    <source>
        <tissue evidence="4">Leaf</tissue>
    </source>
</reference>
<evidence type="ECO:0000313" key="4">
    <source>
        <dbReference type="RefSeq" id="XP_031406985.1"/>
    </source>
</evidence>
<keyword evidence="3" id="KW-1185">Reference proteome</keyword>
<organism evidence="3 4">
    <name type="scientific">Punica granatum</name>
    <name type="common">Pomegranate</name>
    <dbReference type="NCBI Taxonomy" id="22663"/>
    <lineage>
        <taxon>Eukaryota</taxon>
        <taxon>Viridiplantae</taxon>
        <taxon>Streptophyta</taxon>
        <taxon>Embryophyta</taxon>
        <taxon>Tracheophyta</taxon>
        <taxon>Spermatophyta</taxon>
        <taxon>Magnoliopsida</taxon>
        <taxon>eudicotyledons</taxon>
        <taxon>Gunneridae</taxon>
        <taxon>Pentapetalae</taxon>
        <taxon>rosids</taxon>
        <taxon>malvids</taxon>
        <taxon>Myrtales</taxon>
        <taxon>Lythraceae</taxon>
        <taxon>Punica</taxon>
    </lineage>
</organism>
<dbReference type="OrthoDB" id="678664at2759"/>
<dbReference type="PANTHER" id="PTHR46931:SF14">
    <property type="entry name" value="CRIB DOMAIN-CONTAINING PROTEIN RIC2"/>
    <property type="match status" value="1"/>
</dbReference>
<name>A0A6P8EJV8_PUNGR</name>
<dbReference type="Pfam" id="PF00786">
    <property type="entry name" value="PBD"/>
    <property type="match status" value="1"/>
</dbReference>
<evidence type="ECO:0000259" key="2">
    <source>
        <dbReference type="PROSITE" id="PS50108"/>
    </source>
</evidence>
<dbReference type="InterPro" id="IPR000095">
    <property type="entry name" value="CRIB_dom"/>
</dbReference>
<dbReference type="RefSeq" id="XP_031406985.1">
    <property type="nucleotide sequence ID" value="XM_031551125.1"/>
</dbReference>